<keyword evidence="3" id="KW-1185">Reference proteome</keyword>
<dbReference type="Proteomes" id="UP001234343">
    <property type="component" value="Unassembled WGS sequence"/>
</dbReference>
<proteinExistence type="predicted"/>
<evidence type="ECO:0000313" key="3">
    <source>
        <dbReference type="Proteomes" id="UP001234343"/>
    </source>
</evidence>
<feature type="compositionally biased region" description="Low complexity" evidence="1">
    <location>
        <begin position="70"/>
        <end position="94"/>
    </location>
</feature>
<accession>A0ABT7SWH1</accession>
<reference evidence="2 3" key="1">
    <citation type="submission" date="2023-06" db="EMBL/GenBank/DDBJ databases">
        <title>Alteromonas sp. ASW11-36 isolated from intertidal sand.</title>
        <authorList>
            <person name="Li Y."/>
        </authorList>
    </citation>
    <scope>NUCLEOTIDE SEQUENCE [LARGE SCALE GENOMIC DNA]</scope>
    <source>
        <strain evidence="2 3">ASW11-36</strain>
    </source>
</reference>
<sequence>MRDLQKLVGGLSKSGALSGFLGGVAGGGLTSMVTSKKGRKAGGKVLKYGALAAVGGLAWKAYKQYSANQQGQQAGQQHQGQPQQGYQQPQQQPQTLAADTYTPDPRRIHGQTFDFAPATISQQSFEEVVDESNEGGQLILMRAMIAAAYADGHIDENERQNIFNQVESMELSIEEKAMLFDELRKPMSMHELVAAVPNAQTGIEVYAASASAIDLEQPVSGQYLQALANQLCLPRELVSSIHQQLQTA</sequence>
<dbReference type="SUPFAM" id="SSF158682">
    <property type="entry name" value="TerB-like"/>
    <property type="match status" value="1"/>
</dbReference>
<organism evidence="2 3">
    <name type="scientific">Alteromonas arenosi</name>
    <dbReference type="NCBI Taxonomy" id="3055817"/>
    <lineage>
        <taxon>Bacteria</taxon>
        <taxon>Pseudomonadati</taxon>
        <taxon>Pseudomonadota</taxon>
        <taxon>Gammaproteobacteria</taxon>
        <taxon>Alteromonadales</taxon>
        <taxon>Alteromonadaceae</taxon>
        <taxon>Alteromonas/Salinimonas group</taxon>
        <taxon>Alteromonas</taxon>
    </lineage>
</organism>
<evidence type="ECO:0000313" key="2">
    <source>
        <dbReference type="EMBL" id="MDM7859907.1"/>
    </source>
</evidence>
<comment type="caution">
    <text evidence="2">The sequence shown here is derived from an EMBL/GenBank/DDBJ whole genome shotgun (WGS) entry which is preliminary data.</text>
</comment>
<evidence type="ECO:0000256" key="1">
    <source>
        <dbReference type="SAM" id="MobiDB-lite"/>
    </source>
</evidence>
<feature type="region of interest" description="Disordered" evidence="1">
    <location>
        <begin position="70"/>
        <end position="109"/>
    </location>
</feature>
<dbReference type="EMBL" id="JAUCBP010000006">
    <property type="protein sequence ID" value="MDM7859907.1"/>
    <property type="molecule type" value="Genomic_DNA"/>
</dbReference>
<protein>
    <submittedName>
        <fullName evidence="2">Tellurite resistance TerB family protein</fullName>
    </submittedName>
</protein>
<gene>
    <name evidence="2" type="ORF">QTP81_04770</name>
</gene>
<dbReference type="CDD" id="cd07178">
    <property type="entry name" value="terB_like_YebE"/>
    <property type="match status" value="1"/>
</dbReference>
<dbReference type="RefSeq" id="WP_289364093.1">
    <property type="nucleotide sequence ID" value="NZ_JAUCBP010000006.1"/>
</dbReference>
<name>A0ABT7SWH1_9ALTE</name>
<dbReference type="Gene3D" id="1.10.3680.10">
    <property type="entry name" value="TerB-like"/>
    <property type="match status" value="1"/>
</dbReference>
<dbReference type="InterPro" id="IPR029024">
    <property type="entry name" value="TerB-like"/>
</dbReference>
<dbReference type="InterPro" id="IPR007486">
    <property type="entry name" value="YebE"/>
</dbReference>
<dbReference type="Pfam" id="PF04391">
    <property type="entry name" value="DUF533"/>
    <property type="match status" value="1"/>
</dbReference>